<comment type="catalytic activity">
    <reaction evidence="1">
        <text>Endohydrolysis of (1-&gt;4)-beta-D-glucosidic linkages in cellulose, lichenin and cereal beta-D-glucans.</text>
        <dbReference type="EC" id="3.2.1.4"/>
    </reaction>
</comment>
<organism evidence="11 12">
    <name type="scientific">Adineta steineri</name>
    <dbReference type="NCBI Taxonomy" id="433720"/>
    <lineage>
        <taxon>Eukaryota</taxon>
        <taxon>Metazoa</taxon>
        <taxon>Spiralia</taxon>
        <taxon>Gnathifera</taxon>
        <taxon>Rotifera</taxon>
        <taxon>Eurotatoria</taxon>
        <taxon>Bdelloidea</taxon>
        <taxon>Adinetida</taxon>
        <taxon>Adinetidae</taxon>
        <taxon>Adineta</taxon>
    </lineage>
</organism>
<accession>A0A819BUE6</accession>
<dbReference type="SUPFAM" id="SSF50965">
    <property type="entry name" value="Galactose oxidase, central domain"/>
    <property type="match status" value="1"/>
</dbReference>
<keyword evidence="5" id="KW-0677">Repeat</keyword>
<dbReference type="InterPro" id="IPR015915">
    <property type="entry name" value="Kelch-typ_b-propeller"/>
</dbReference>
<dbReference type="InterPro" id="IPR037293">
    <property type="entry name" value="Gal_Oxidase_central_sf"/>
</dbReference>
<dbReference type="Pfam" id="PF01344">
    <property type="entry name" value="Kelch_1"/>
    <property type="match status" value="1"/>
</dbReference>
<evidence type="ECO:0000256" key="5">
    <source>
        <dbReference type="ARBA" id="ARBA00022737"/>
    </source>
</evidence>
<dbReference type="SMART" id="SM00612">
    <property type="entry name" value="Kelch"/>
    <property type="match status" value="5"/>
</dbReference>
<dbReference type="InterPro" id="IPR011043">
    <property type="entry name" value="Gal_Oxase/kelch_b-propeller"/>
</dbReference>
<dbReference type="GO" id="GO:0030245">
    <property type="term" value="P:cellulose catabolic process"/>
    <property type="evidence" value="ECO:0007669"/>
    <property type="project" value="UniProtKB-KW"/>
</dbReference>
<evidence type="ECO:0000256" key="9">
    <source>
        <dbReference type="SAM" id="MobiDB-lite"/>
    </source>
</evidence>
<protein>
    <recommendedName>
        <fullName evidence="3">cellulase</fullName>
        <ecNumber evidence="3">3.2.1.4</ecNumber>
    </recommendedName>
</protein>
<dbReference type="EC" id="3.2.1.4" evidence="3"/>
<evidence type="ECO:0000256" key="6">
    <source>
        <dbReference type="ARBA" id="ARBA00023001"/>
    </source>
</evidence>
<feature type="compositionally biased region" description="Low complexity" evidence="9">
    <location>
        <begin position="216"/>
        <end position="240"/>
    </location>
</feature>
<evidence type="ECO:0000256" key="2">
    <source>
        <dbReference type="ARBA" id="ARBA00007072"/>
    </source>
</evidence>
<dbReference type="EMBL" id="CAJOAY010001186">
    <property type="protein sequence ID" value="CAF3806920.1"/>
    <property type="molecule type" value="Genomic_DNA"/>
</dbReference>
<feature type="domain" description="Bulb-type lectin" evidence="10">
    <location>
        <begin position="261"/>
        <end position="386"/>
    </location>
</feature>
<dbReference type="SUPFAM" id="SSF49384">
    <property type="entry name" value="Carbohydrate-binding domain"/>
    <property type="match status" value="1"/>
</dbReference>
<evidence type="ECO:0000256" key="1">
    <source>
        <dbReference type="ARBA" id="ARBA00000966"/>
    </source>
</evidence>
<reference evidence="11" key="1">
    <citation type="submission" date="2021-02" db="EMBL/GenBank/DDBJ databases">
        <authorList>
            <person name="Nowell W R."/>
        </authorList>
    </citation>
    <scope>NUCLEOTIDE SEQUENCE</scope>
</reference>
<dbReference type="Gene3D" id="2.130.10.80">
    <property type="entry name" value="Galactose oxidase/kelch, beta-propeller"/>
    <property type="match status" value="1"/>
</dbReference>
<dbReference type="Proteomes" id="UP000663881">
    <property type="component" value="Unassembled WGS sequence"/>
</dbReference>
<comment type="similarity">
    <text evidence="2">Belongs to the glycosyl hydrolase 9 (cellulase E) family.</text>
</comment>
<keyword evidence="6" id="KW-0136">Cellulose degradation</keyword>
<dbReference type="Pfam" id="PF24681">
    <property type="entry name" value="Kelch_KLHDC2_KLHL20_DRC7"/>
    <property type="match status" value="1"/>
</dbReference>
<proteinExistence type="inferred from homology"/>
<sequence length="856" mass="94320">MGTLRVVAMQQKLTPNESLAVFFHSSNADSLNLMNDLLRRYIQTCYDEFCWIYDDVYINTTIPLKEALDLSGDHYIFSHFNKIFQNSRSNLTPGPKHLNCLAMCIAVNYMPLLFSTIFTQYKEHCIVGTRSSHDGNWSEAEKNVVRVILQELVQKSIDWLNINKQEELKKIPFVCQEDDSCNQNWDLFNFSQVFAVTLGLVLNFVVFAPKKAETNTPVATSSSSPATTISTPSSLSTTTPLVTSTTTQHAEWSVTGNMANARYYHTASVLSNGKVLVTGGAENTTSFLNSAELYDPSTGTWTTTGNMTIAPYLHTASVLPNGNILVAGGSSYNTLNSAELYDPITGIWTTTSNMTSARYRHTASVLPNGNILVAGGSSYNTLNSAELYDPSTGTWTTTGNMTDARYRHTASVLSNGKVLVTGGLSNGYILNNAELYDSSTGTWTTTGNMANARRDHTACVLSNGKVLVTGGESNGYIYLKSTELYDPSTGTWTTTGNMSNARAYHTASVLSNGKVLVAGGFNTGFGYLYQAELNIRAAGMCNGGRNTYATYCNTRKLNSMEDAMSCINKLPSVTGLTWGCVNAQFGKCKCTADTSYQNDWAHTFSEAKNNLFEGCSNSIEAEQYEGNIGLCECLLRIEKEWSSGFQGTLLIPVIGTHNPWELEIRFNKSANIQTSYGNLTNKINNQIFVYRQSSWNDYPKINTTFYFEFVADGNVKPSNIILVLFDRQPVNISLIIVPPLSIFPSKPINISTNNGTYDYGAVLSASILFYESQRSGRLPSNKRISWRDDSMLKDCGENGEDLTGGYFIDGSSLEKISSRTAQFTSVLAWGVIDYEDAYVKAGQLEYVRDAIRWSTD</sequence>
<gene>
    <name evidence="11" type="ORF">OKA104_LOCUS18825</name>
</gene>
<dbReference type="GO" id="GO:0008810">
    <property type="term" value="F:cellulase activity"/>
    <property type="evidence" value="ECO:0007669"/>
    <property type="project" value="UniProtKB-EC"/>
</dbReference>
<dbReference type="InterPro" id="IPR008928">
    <property type="entry name" value="6-hairpin_glycosidase_sf"/>
</dbReference>
<dbReference type="PROSITE" id="PS50927">
    <property type="entry name" value="BULB_LECTIN"/>
    <property type="match status" value="1"/>
</dbReference>
<dbReference type="InterPro" id="IPR012341">
    <property type="entry name" value="6hp_glycosidase-like_sf"/>
</dbReference>
<keyword evidence="4" id="KW-0880">Kelch repeat</keyword>
<dbReference type="InterPro" id="IPR008965">
    <property type="entry name" value="CBM2/CBM3_carb-bd_dom_sf"/>
</dbReference>
<dbReference type="PANTHER" id="PTHR46344:SF27">
    <property type="entry name" value="KELCH REPEAT SUPERFAMILY PROTEIN"/>
    <property type="match status" value="1"/>
</dbReference>
<evidence type="ECO:0000256" key="8">
    <source>
        <dbReference type="ARBA" id="ARBA00023326"/>
    </source>
</evidence>
<evidence type="ECO:0000256" key="4">
    <source>
        <dbReference type="ARBA" id="ARBA00022441"/>
    </source>
</evidence>
<dbReference type="InterPro" id="IPR001701">
    <property type="entry name" value="Glyco_hydro_9"/>
</dbReference>
<dbReference type="AlphaFoldDB" id="A0A819BUE6"/>
<evidence type="ECO:0000313" key="11">
    <source>
        <dbReference type="EMBL" id="CAF3806920.1"/>
    </source>
</evidence>
<dbReference type="SUPFAM" id="SSF48208">
    <property type="entry name" value="Six-hairpin glycosidases"/>
    <property type="match status" value="1"/>
</dbReference>
<dbReference type="InterPro" id="IPR001480">
    <property type="entry name" value="Bulb-type_lectin_dom"/>
</dbReference>
<dbReference type="PANTHER" id="PTHR46344">
    <property type="entry name" value="OS02G0202900 PROTEIN"/>
    <property type="match status" value="1"/>
</dbReference>
<keyword evidence="7" id="KW-0119">Carbohydrate metabolism</keyword>
<evidence type="ECO:0000313" key="12">
    <source>
        <dbReference type="Proteomes" id="UP000663881"/>
    </source>
</evidence>
<evidence type="ECO:0000256" key="3">
    <source>
        <dbReference type="ARBA" id="ARBA00012601"/>
    </source>
</evidence>
<evidence type="ECO:0000259" key="10">
    <source>
        <dbReference type="PROSITE" id="PS50927"/>
    </source>
</evidence>
<dbReference type="GO" id="GO:0030246">
    <property type="term" value="F:carbohydrate binding"/>
    <property type="evidence" value="ECO:0007669"/>
    <property type="project" value="InterPro"/>
</dbReference>
<keyword evidence="8" id="KW-0624">Polysaccharide degradation</keyword>
<dbReference type="Gene3D" id="2.120.10.80">
    <property type="entry name" value="Kelch-type beta propeller"/>
    <property type="match status" value="2"/>
</dbReference>
<dbReference type="InterPro" id="IPR006652">
    <property type="entry name" value="Kelch_1"/>
</dbReference>
<name>A0A819BUE6_9BILA</name>
<dbReference type="Gene3D" id="1.50.10.10">
    <property type="match status" value="1"/>
</dbReference>
<feature type="region of interest" description="Disordered" evidence="9">
    <location>
        <begin position="215"/>
        <end position="240"/>
    </location>
</feature>
<evidence type="ECO:0000256" key="7">
    <source>
        <dbReference type="ARBA" id="ARBA00023277"/>
    </source>
</evidence>
<comment type="caution">
    <text evidence="11">The sequence shown here is derived from an EMBL/GenBank/DDBJ whole genome shotgun (WGS) entry which is preliminary data.</text>
</comment>
<feature type="non-terminal residue" evidence="11">
    <location>
        <position position="856"/>
    </location>
</feature>
<dbReference type="Pfam" id="PF00759">
    <property type="entry name" value="Glyco_hydro_9"/>
    <property type="match status" value="1"/>
</dbReference>